<gene>
    <name evidence="1" type="ORF">AUJ95_02590</name>
</gene>
<dbReference type="EMBL" id="MNYI01000067">
    <property type="protein sequence ID" value="OIP41901.1"/>
    <property type="molecule type" value="Genomic_DNA"/>
</dbReference>
<evidence type="ECO:0008006" key="3">
    <source>
        <dbReference type="Google" id="ProtNLM"/>
    </source>
</evidence>
<organism evidence="1 2">
    <name type="scientific">Candidatus Desantisbacteria bacterium CG2_30_40_21</name>
    <dbReference type="NCBI Taxonomy" id="1817895"/>
    <lineage>
        <taxon>Bacteria</taxon>
        <taxon>Candidatus Desantisiibacteriota</taxon>
    </lineage>
</organism>
<dbReference type="InterPro" id="IPR021109">
    <property type="entry name" value="Peptidase_aspartic_dom_sf"/>
</dbReference>
<dbReference type="Proteomes" id="UP000183085">
    <property type="component" value="Unassembled WGS sequence"/>
</dbReference>
<dbReference type="Pfam" id="PF13650">
    <property type="entry name" value="Asp_protease_2"/>
    <property type="match status" value="1"/>
</dbReference>
<sequence length="134" mass="15083">MQLLLKDNLLFTTITVAYQGSLLNIQHVLVDIGSATTILSVDILAQIYITPLPDDILHTIRGVGGSEVVFTRHLDYLQIGECRLFDFEVEIGGMDYGFEINGILGMDFLIRAEGIINLRDMRITFVDEKHRVTD</sequence>
<evidence type="ECO:0000313" key="2">
    <source>
        <dbReference type="Proteomes" id="UP000183085"/>
    </source>
</evidence>
<name>A0A1J5E0P2_9BACT</name>
<protein>
    <recommendedName>
        <fullName evidence="3">Peptidase A2 domain-containing protein</fullName>
    </recommendedName>
</protein>
<dbReference type="InterPro" id="IPR034122">
    <property type="entry name" value="Retropepsin-like_bacterial"/>
</dbReference>
<proteinExistence type="predicted"/>
<comment type="caution">
    <text evidence="1">The sequence shown here is derived from an EMBL/GenBank/DDBJ whole genome shotgun (WGS) entry which is preliminary data.</text>
</comment>
<reference evidence="1 2" key="1">
    <citation type="journal article" date="2016" name="Environ. Microbiol.">
        <title>Genomic resolution of a cold subsurface aquifer community provides metabolic insights for novel microbes adapted to high CO concentrations.</title>
        <authorList>
            <person name="Probst A.J."/>
            <person name="Castelle C.J."/>
            <person name="Singh A."/>
            <person name="Brown C.T."/>
            <person name="Anantharaman K."/>
            <person name="Sharon I."/>
            <person name="Hug L.A."/>
            <person name="Burstein D."/>
            <person name="Emerson J.B."/>
            <person name="Thomas B.C."/>
            <person name="Banfield J.F."/>
        </authorList>
    </citation>
    <scope>NUCLEOTIDE SEQUENCE [LARGE SCALE GENOMIC DNA]</scope>
    <source>
        <strain evidence="1">CG2_30_40_21</strain>
    </source>
</reference>
<dbReference type="AlphaFoldDB" id="A0A1J5E0P2"/>
<dbReference type="Gene3D" id="2.40.70.10">
    <property type="entry name" value="Acid Proteases"/>
    <property type="match status" value="1"/>
</dbReference>
<dbReference type="CDD" id="cd05483">
    <property type="entry name" value="retropepsin_like_bacteria"/>
    <property type="match status" value="1"/>
</dbReference>
<dbReference type="STRING" id="1817895.AUJ95_02590"/>
<accession>A0A1J5E0P2</accession>
<dbReference type="SUPFAM" id="SSF50630">
    <property type="entry name" value="Acid proteases"/>
    <property type="match status" value="1"/>
</dbReference>
<evidence type="ECO:0000313" key="1">
    <source>
        <dbReference type="EMBL" id="OIP41901.1"/>
    </source>
</evidence>